<reference evidence="3" key="1">
    <citation type="submission" date="2021-01" db="EMBL/GenBank/DDBJ databases">
        <authorList>
            <person name="Corre E."/>
            <person name="Pelletier E."/>
            <person name="Niang G."/>
            <person name="Scheremetjew M."/>
            <person name="Finn R."/>
            <person name="Kale V."/>
            <person name="Holt S."/>
            <person name="Cochrane G."/>
            <person name="Meng A."/>
            <person name="Brown T."/>
            <person name="Cohen L."/>
        </authorList>
    </citation>
    <scope>NUCLEOTIDE SEQUENCE</scope>
    <source>
        <strain evidence="3">Pop2</strain>
    </source>
</reference>
<dbReference type="SUPFAM" id="SSF55315">
    <property type="entry name" value="L30e-like"/>
    <property type="match status" value="1"/>
</dbReference>
<dbReference type="Gene3D" id="3.30.1330.30">
    <property type="match status" value="1"/>
</dbReference>
<sequence length="250" mass="27523">MKNHSLSTTTPRSNKRKSSITATTTPSTNNKTKKKKSKKKSETLPTKIIENESLHCVASPYGPITTPVLSTSDKDDVLQRLESDITQRFRFSLSRNKTLSQTKQEDAVFDTIKQRLIVGTNQCTKALEAAFTTTATQSPNKPSVIFLARDVRPPTILAHIPIMAQQLQIPILLLPGKSSVEMGRALGTKTIAVLLFLPTTTTSTIATQEEEKDEQEVKILSKQMDRCQKGINSFIEFALSKVPSPPAVTA</sequence>
<proteinExistence type="predicted"/>
<protein>
    <recommendedName>
        <fullName evidence="2">Ribosomal protein eL8/eL30/eS12/Gadd45 domain-containing protein</fullName>
    </recommendedName>
</protein>
<evidence type="ECO:0000259" key="2">
    <source>
        <dbReference type="Pfam" id="PF01248"/>
    </source>
</evidence>
<organism evidence="3">
    <name type="scientific">Ditylum brightwellii</name>
    <dbReference type="NCBI Taxonomy" id="49249"/>
    <lineage>
        <taxon>Eukaryota</taxon>
        <taxon>Sar</taxon>
        <taxon>Stramenopiles</taxon>
        <taxon>Ochrophyta</taxon>
        <taxon>Bacillariophyta</taxon>
        <taxon>Mediophyceae</taxon>
        <taxon>Lithodesmiophycidae</taxon>
        <taxon>Lithodesmiales</taxon>
        <taxon>Lithodesmiaceae</taxon>
        <taxon>Ditylum</taxon>
    </lineage>
</organism>
<evidence type="ECO:0000313" key="3">
    <source>
        <dbReference type="EMBL" id="CAD9327544.1"/>
    </source>
</evidence>
<feature type="compositionally biased region" description="Polar residues" evidence="1">
    <location>
        <begin position="1"/>
        <end position="12"/>
    </location>
</feature>
<dbReference type="InterPro" id="IPR004038">
    <property type="entry name" value="Ribosomal_eL8/eL30/eS12/Gad45"/>
</dbReference>
<dbReference type="EMBL" id="HBGN01015217">
    <property type="protein sequence ID" value="CAD9327544.1"/>
    <property type="molecule type" value="Transcribed_RNA"/>
</dbReference>
<feature type="domain" description="Ribosomal protein eL8/eL30/eS12/Gadd45" evidence="2">
    <location>
        <begin position="113"/>
        <end position="197"/>
    </location>
</feature>
<gene>
    <name evidence="3" type="ORF">DBRI1063_LOCUS9751</name>
</gene>
<name>A0A7S2EBY6_9STRA</name>
<dbReference type="InterPro" id="IPR029064">
    <property type="entry name" value="Ribosomal_eL30-like_sf"/>
</dbReference>
<feature type="region of interest" description="Disordered" evidence="1">
    <location>
        <begin position="1"/>
        <end position="45"/>
    </location>
</feature>
<feature type="compositionally biased region" description="Low complexity" evidence="1">
    <location>
        <begin position="19"/>
        <end position="30"/>
    </location>
</feature>
<evidence type="ECO:0000256" key="1">
    <source>
        <dbReference type="SAM" id="MobiDB-lite"/>
    </source>
</evidence>
<dbReference type="AlphaFoldDB" id="A0A7S2EBY6"/>
<accession>A0A7S2EBY6</accession>
<dbReference type="Pfam" id="PF01248">
    <property type="entry name" value="Ribosomal_L7Ae"/>
    <property type="match status" value="1"/>
</dbReference>